<name>A0ACC1X752_MELAZ</name>
<protein>
    <submittedName>
        <fullName evidence="1">Sulfotransferase</fullName>
    </submittedName>
</protein>
<reference evidence="1 2" key="1">
    <citation type="journal article" date="2023" name="Science">
        <title>Complex scaffold remodeling in plant triterpene biosynthesis.</title>
        <authorList>
            <person name="De La Pena R."/>
            <person name="Hodgson H."/>
            <person name="Liu J.C."/>
            <person name="Stephenson M.J."/>
            <person name="Martin A.C."/>
            <person name="Owen C."/>
            <person name="Harkess A."/>
            <person name="Leebens-Mack J."/>
            <person name="Jimenez L.E."/>
            <person name="Osbourn A."/>
            <person name="Sattely E.S."/>
        </authorList>
    </citation>
    <scope>NUCLEOTIDE SEQUENCE [LARGE SCALE GENOMIC DNA]</scope>
    <source>
        <strain evidence="2">cv. JPN11</strain>
        <tissue evidence="1">Leaf</tissue>
    </source>
</reference>
<accession>A0ACC1X752</accession>
<sequence length="206" mass="24127">MNFQEKDGWDSLSSINGKVSGTTWLKTLIPSIMNRDEENEGNDDDSRDPLVKNHPNMLIPSLELKIFRENPNPDLSGVVPFGPFHDHVLGYWKESLKRPEKILFLKYEDMKRDPRGQVKNSASFLGRPFVNEEGLEKVLWRCSLERLKNLEVNKSGIDPWEWLAYKSYFRLGLVGDWKNNLSTEMKQRLDEIQARSWKDLVWIFES</sequence>
<keyword evidence="2" id="KW-1185">Reference proteome</keyword>
<evidence type="ECO:0000313" key="2">
    <source>
        <dbReference type="Proteomes" id="UP001164539"/>
    </source>
</evidence>
<organism evidence="1 2">
    <name type="scientific">Melia azedarach</name>
    <name type="common">Chinaberry tree</name>
    <dbReference type="NCBI Taxonomy" id="155640"/>
    <lineage>
        <taxon>Eukaryota</taxon>
        <taxon>Viridiplantae</taxon>
        <taxon>Streptophyta</taxon>
        <taxon>Embryophyta</taxon>
        <taxon>Tracheophyta</taxon>
        <taxon>Spermatophyta</taxon>
        <taxon>Magnoliopsida</taxon>
        <taxon>eudicotyledons</taxon>
        <taxon>Gunneridae</taxon>
        <taxon>Pentapetalae</taxon>
        <taxon>rosids</taxon>
        <taxon>malvids</taxon>
        <taxon>Sapindales</taxon>
        <taxon>Meliaceae</taxon>
        <taxon>Melia</taxon>
    </lineage>
</organism>
<comment type="caution">
    <text evidence="1">The sequence shown here is derived from an EMBL/GenBank/DDBJ whole genome shotgun (WGS) entry which is preliminary data.</text>
</comment>
<evidence type="ECO:0000313" key="1">
    <source>
        <dbReference type="EMBL" id="KAJ4707236.1"/>
    </source>
</evidence>
<gene>
    <name evidence="1" type="ORF">OWV82_020784</name>
</gene>
<proteinExistence type="predicted"/>
<dbReference type="EMBL" id="CM051404">
    <property type="protein sequence ID" value="KAJ4707236.1"/>
    <property type="molecule type" value="Genomic_DNA"/>
</dbReference>
<dbReference type="Proteomes" id="UP001164539">
    <property type="component" value="Chromosome 11"/>
</dbReference>